<dbReference type="eggNOG" id="ENOG5030IHH">
    <property type="taxonomic scope" value="Bacteria"/>
</dbReference>
<keyword evidence="1" id="KW-1133">Transmembrane helix</keyword>
<reference evidence="3 4" key="1">
    <citation type="journal article" date="2016" name="PLoS ONE">
        <title>Complete Genome Sequence and Comparative Genomics of a Novel Myxobacterium Myxococcus hansupus.</title>
        <authorList>
            <person name="Sharma G."/>
            <person name="Narwani T."/>
            <person name="Subramanian S."/>
        </authorList>
    </citation>
    <scope>NUCLEOTIDE SEQUENCE [LARGE SCALE GENOMIC DNA]</scope>
    <source>
        <strain evidence="4">mixupus</strain>
    </source>
</reference>
<dbReference type="Proteomes" id="UP000009026">
    <property type="component" value="Chromosome"/>
</dbReference>
<dbReference type="InterPro" id="IPR025698">
    <property type="entry name" value="2TM_dom"/>
</dbReference>
<dbReference type="RefSeq" id="WP_002633888.1">
    <property type="nucleotide sequence ID" value="NZ_CP012109.1"/>
</dbReference>
<dbReference type="Pfam" id="PF13239">
    <property type="entry name" value="2TM"/>
    <property type="match status" value="1"/>
</dbReference>
<evidence type="ECO:0000259" key="2">
    <source>
        <dbReference type="Pfam" id="PF13239"/>
    </source>
</evidence>
<feature type="transmembrane region" description="Helical" evidence="1">
    <location>
        <begin position="111"/>
        <end position="132"/>
    </location>
</feature>
<evidence type="ECO:0000313" key="3">
    <source>
        <dbReference type="EMBL" id="AKQ70502.1"/>
    </source>
</evidence>
<dbReference type="KEGG" id="mym:A176_007414"/>
<protein>
    <recommendedName>
        <fullName evidence="2">2TM domain-containing protein</fullName>
    </recommendedName>
</protein>
<evidence type="ECO:0000313" key="4">
    <source>
        <dbReference type="Proteomes" id="UP000009026"/>
    </source>
</evidence>
<proteinExistence type="predicted"/>
<gene>
    <name evidence="3" type="ORF">A176_007414</name>
</gene>
<keyword evidence="1" id="KW-0812">Transmembrane</keyword>
<keyword evidence="1" id="KW-0472">Membrane</keyword>
<sequence length="141" mass="15386">MATTRQRSAPPSFSQEEAADIIREATTRALSGKDPDRALTREDLLAMARELGVSETAVESVLSSRAGRDKAKRRLRTAYLGLVSHATSYTIVIGGLTLIDLFSGPSWWVQYPAIGWGMGLAFHAMGTVRAAVQQAERHRSE</sequence>
<evidence type="ECO:0000256" key="1">
    <source>
        <dbReference type="SAM" id="Phobius"/>
    </source>
</evidence>
<feature type="transmembrane region" description="Helical" evidence="1">
    <location>
        <begin position="78"/>
        <end position="99"/>
    </location>
</feature>
<name>A0A0H4XQ67_9BACT</name>
<dbReference type="AlphaFoldDB" id="A0A0H4XQ67"/>
<dbReference type="EMBL" id="CP012109">
    <property type="protein sequence ID" value="AKQ70502.1"/>
    <property type="molecule type" value="Genomic_DNA"/>
</dbReference>
<keyword evidence="4" id="KW-1185">Reference proteome</keyword>
<accession>A0A0H4XQ67</accession>
<feature type="domain" description="2TM" evidence="2">
    <location>
        <begin position="80"/>
        <end position="128"/>
    </location>
</feature>
<dbReference type="OrthoDB" id="3782725at2"/>
<dbReference type="PATRIC" id="fig|1297742.4.peg.7544"/>
<organism evidence="3 4">
    <name type="scientific">Pseudomyxococcus hansupus</name>
    <dbReference type="NCBI Taxonomy" id="1297742"/>
    <lineage>
        <taxon>Bacteria</taxon>
        <taxon>Pseudomonadati</taxon>
        <taxon>Myxococcota</taxon>
        <taxon>Myxococcia</taxon>
        <taxon>Myxococcales</taxon>
        <taxon>Cystobacterineae</taxon>
        <taxon>Myxococcaceae</taxon>
        <taxon>Pseudomyxococcus</taxon>
    </lineage>
</organism>